<evidence type="ECO:0000256" key="2">
    <source>
        <dbReference type="SAM" id="MobiDB-lite"/>
    </source>
</evidence>
<feature type="region of interest" description="Disordered" evidence="2">
    <location>
        <begin position="119"/>
        <end position="141"/>
    </location>
</feature>
<evidence type="ECO:0000313" key="5">
    <source>
        <dbReference type="Proteomes" id="UP000239576"/>
    </source>
</evidence>
<dbReference type="GO" id="GO:0006221">
    <property type="term" value="P:pyrimidine nucleotide biosynthetic process"/>
    <property type="evidence" value="ECO:0007669"/>
    <property type="project" value="UniProtKB-KW"/>
</dbReference>
<dbReference type="InterPro" id="IPR024403">
    <property type="entry name" value="DHOase_cat"/>
</dbReference>
<dbReference type="Gene3D" id="2.30.40.10">
    <property type="entry name" value="Urease, subunit C, domain 1"/>
    <property type="match status" value="1"/>
</dbReference>
<dbReference type="OrthoDB" id="9765462at2"/>
<dbReference type="EMBL" id="PVWK01000063">
    <property type="protein sequence ID" value="PSB29335.1"/>
    <property type="molecule type" value="Genomic_DNA"/>
</dbReference>
<dbReference type="GO" id="GO:0004151">
    <property type="term" value="F:dihydroorotase activity"/>
    <property type="evidence" value="ECO:0007669"/>
    <property type="project" value="UniProtKB-EC"/>
</dbReference>
<dbReference type="GO" id="GO:0046872">
    <property type="term" value="F:metal ion binding"/>
    <property type="evidence" value="ECO:0007669"/>
    <property type="project" value="InterPro"/>
</dbReference>
<dbReference type="GO" id="GO:0005737">
    <property type="term" value="C:cytoplasm"/>
    <property type="evidence" value="ECO:0007669"/>
    <property type="project" value="TreeGrafter"/>
</dbReference>
<reference evidence="5" key="1">
    <citation type="submission" date="2018-02" db="EMBL/GenBank/DDBJ databases">
        <authorList>
            <person name="Moore K."/>
            <person name="Momper L."/>
        </authorList>
    </citation>
    <scope>NUCLEOTIDE SEQUENCE [LARGE SCALE GENOMIC DNA]</scope>
    <source>
        <strain evidence="5">ULC18</strain>
    </source>
</reference>
<gene>
    <name evidence="4" type="ORF">C7B82_12175</name>
</gene>
<evidence type="ECO:0000259" key="3">
    <source>
        <dbReference type="Pfam" id="PF12890"/>
    </source>
</evidence>
<dbReference type="Gene3D" id="3.20.20.140">
    <property type="entry name" value="Metal-dependent hydrolases"/>
    <property type="match status" value="1"/>
</dbReference>
<sequence>MPSELLQQVRVIDPVSDTDRIADVLITDGVVTAIEGAISDYPSETNVLDGRGLILGTGLVDLYSHSGEPGFEERETLQSLLQAASAGGFTRIAILPDTNPATDNPGSVSWLQTRWREERGAGSRRSAGEAEGAGSRSQASHLTPYTPHPIPYLYCWGALTLGVQGQQMTELGELSATDIVGFADGRSLTSLLLVRRLLEYLKPIAKPIALWAADPTLSGNGVMREGQESLLFGLPGIPAIAETAALSALLECVEAIGTPVHLMRLSTARGVMLIQAAKARGLPITASTTWMHLLLNSEAIGSYDPNLRIAPPLGNPADQEALVQAVKEGIIDAIAIDHTPYTYEEKTVAFAEAPSGAIGLELALPSLWQALVETGRWTALDLWRSLSSRPALCLHQKVAAIAPGQPAELTLFDPQQTWTVEARSLKSLSANTPWLHKEVTGRVVRTWVGEKG</sequence>
<dbReference type="Pfam" id="PF12890">
    <property type="entry name" value="DHOase"/>
    <property type="match status" value="1"/>
</dbReference>
<keyword evidence="4" id="KW-0378">Hydrolase</keyword>
<dbReference type="InterPro" id="IPR032466">
    <property type="entry name" value="Metal_Hydrolase"/>
</dbReference>
<comment type="caution">
    <text evidence="4">The sequence shown here is derived from an EMBL/GenBank/DDBJ whole genome shotgun (WGS) entry which is preliminary data.</text>
</comment>
<name>A0A2T1E9G9_9CYAN</name>
<reference evidence="4 5" key="2">
    <citation type="submission" date="2018-03" db="EMBL/GenBank/DDBJ databases">
        <title>The ancient ancestry and fast evolution of plastids.</title>
        <authorList>
            <person name="Moore K.R."/>
            <person name="Magnabosco C."/>
            <person name="Momper L."/>
            <person name="Gold D.A."/>
            <person name="Bosak T."/>
            <person name="Fournier G.P."/>
        </authorList>
    </citation>
    <scope>NUCLEOTIDE SEQUENCE [LARGE SCALE GENOMIC DNA]</scope>
    <source>
        <strain evidence="4 5">ULC18</strain>
    </source>
</reference>
<evidence type="ECO:0000256" key="1">
    <source>
        <dbReference type="ARBA" id="ARBA00022975"/>
    </source>
</evidence>
<dbReference type="NCBIfam" id="NF005614">
    <property type="entry name" value="PRK07369.1"/>
    <property type="match status" value="1"/>
</dbReference>
<dbReference type="InterPro" id="IPR011059">
    <property type="entry name" value="Metal-dep_hydrolase_composite"/>
</dbReference>
<keyword evidence="5" id="KW-1185">Reference proteome</keyword>
<accession>A0A2T1E9G9</accession>
<dbReference type="CDD" id="cd01317">
    <property type="entry name" value="DHOase_IIa"/>
    <property type="match status" value="1"/>
</dbReference>
<dbReference type="SUPFAM" id="SSF51338">
    <property type="entry name" value="Composite domain of metallo-dependent hydrolases"/>
    <property type="match status" value="1"/>
</dbReference>
<dbReference type="InterPro" id="IPR004722">
    <property type="entry name" value="DHOase"/>
</dbReference>
<dbReference type="PANTHER" id="PTHR43668:SF2">
    <property type="entry name" value="ALLANTOINASE"/>
    <property type="match status" value="1"/>
</dbReference>
<organism evidence="4 5">
    <name type="scientific">Stenomitos frigidus ULC18</name>
    <dbReference type="NCBI Taxonomy" id="2107698"/>
    <lineage>
        <taxon>Bacteria</taxon>
        <taxon>Bacillati</taxon>
        <taxon>Cyanobacteriota</taxon>
        <taxon>Cyanophyceae</taxon>
        <taxon>Leptolyngbyales</taxon>
        <taxon>Leptolyngbyaceae</taxon>
        <taxon>Stenomitos</taxon>
    </lineage>
</organism>
<feature type="domain" description="Dihydroorotase catalytic" evidence="3">
    <location>
        <begin position="55"/>
        <end position="118"/>
    </location>
</feature>
<dbReference type="EC" id="3.5.2.3" evidence="4"/>
<proteinExistence type="predicted"/>
<evidence type="ECO:0000313" key="4">
    <source>
        <dbReference type="EMBL" id="PSB29335.1"/>
    </source>
</evidence>
<dbReference type="PANTHER" id="PTHR43668">
    <property type="entry name" value="ALLANTOINASE"/>
    <property type="match status" value="1"/>
</dbReference>
<dbReference type="AlphaFoldDB" id="A0A2T1E9G9"/>
<dbReference type="GO" id="GO:0006145">
    <property type="term" value="P:purine nucleobase catabolic process"/>
    <property type="evidence" value="ECO:0007669"/>
    <property type="project" value="TreeGrafter"/>
</dbReference>
<dbReference type="Proteomes" id="UP000239576">
    <property type="component" value="Unassembled WGS sequence"/>
</dbReference>
<keyword evidence="1" id="KW-0665">Pyrimidine biosynthesis</keyword>
<dbReference type="RefSeq" id="WP_106256557.1">
    <property type="nucleotide sequence ID" value="NZ_CAWNSW010000157.1"/>
</dbReference>
<dbReference type="SUPFAM" id="SSF51556">
    <property type="entry name" value="Metallo-dependent hydrolases"/>
    <property type="match status" value="1"/>
</dbReference>
<protein>
    <submittedName>
        <fullName evidence="4">Dihydroorotase</fullName>
        <ecNumber evidence="4">3.5.2.3</ecNumber>
    </submittedName>
</protein>
<dbReference type="NCBIfam" id="TIGR00857">
    <property type="entry name" value="pyrC_multi"/>
    <property type="match status" value="1"/>
</dbReference>
<dbReference type="GO" id="GO:0004038">
    <property type="term" value="F:allantoinase activity"/>
    <property type="evidence" value="ECO:0007669"/>
    <property type="project" value="TreeGrafter"/>
</dbReference>
<dbReference type="InterPro" id="IPR050138">
    <property type="entry name" value="DHOase/Allantoinase_Hydrolase"/>
</dbReference>